<reference evidence="2 3" key="1">
    <citation type="journal article" date="2014" name="Am. J. Bot.">
        <title>Genome assembly and annotation for red clover (Trifolium pratense; Fabaceae).</title>
        <authorList>
            <person name="Istvanek J."/>
            <person name="Jaros M."/>
            <person name="Krenek A."/>
            <person name="Repkova J."/>
        </authorList>
    </citation>
    <scope>NUCLEOTIDE SEQUENCE [LARGE SCALE GENOMIC DNA]</scope>
    <source>
        <strain evidence="3">cv. Tatra</strain>
        <tissue evidence="2">Young leaves</tissue>
    </source>
</reference>
<evidence type="ECO:0000256" key="1">
    <source>
        <dbReference type="SAM" id="MobiDB-lite"/>
    </source>
</evidence>
<name>A0A2K3KQ72_TRIPR</name>
<comment type="caution">
    <text evidence="2">The sequence shown here is derived from an EMBL/GenBank/DDBJ whole genome shotgun (WGS) entry which is preliminary data.</text>
</comment>
<proteinExistence type="predicted"/>
<feature type="region of interest" description="Disordered" evidence="1">
    <location>
        <begin position="1"/>
        <end position="46"/>
    </location>
</feature>
<feature type="non-terminal residue" evidence="2">
    <location>
        <position position="1"/>
    </location>
</feature>
<dbReference type="EMBL" id="ASHM01227406">
    <property type="protein sequence ID" value="PNX68403.1"/>
    <property type="molecule type" value="Genomic_DNA"/>
</dbReference>
<reference evidence="2 3" key="2">
    <citation type="journal article" date="2017" name="Front. Plant Sci.">
        <title>Gene Classification and Mining of Molecular Markers Useful in Red Clover (Trifolium pratense) Breeding.</title>
        <authorList>
            <person name="Istvanek J."/>
            <person name="Dluhosova J."/>
            <person name="Dluhos P."/>
            <person name="Patkova L."/>
            <person name="Nedelnik J."/>
            <person name="Repkova J."/>
        </authorList>
    </citation>
    <scope>NUCLEOTIDE SEQUENCE [LARGE SCALE GENOMIC DNA]</scope>
    <source>
        <strain evidence="3">cv. Tatra</strain>
        <tissue evidence="2">Young leaves</tissue>
    </source>
</reference>
<organism evidence="2 3">
    <name type="scientific">Trifolium pratense</name>
    <name type="common">Red clover</name>
    <dbReference type="NCBI Taxonomy" id="57577"/>
    <lineage>
        <taxon>Eukaryota</taxon>
        <taxon>Viridiplantae</taxon>
        <taxon>Streptophyta</taxon>
        <taxon>Embryophyta</taxon>
        <taxon>Tracheophyta</taxon>
        <taxon>Spermatophyta</taxon>
        <taxon>Magnoliopsida</taxon>
        <taxon>eudicotyledons</taxon>
        <taxon>Gunneridae</taxon>
        <taxon>Pentapetalae</taxon>
        <taxon>rosids</taxon>
        <taxon>fabids</taxon>
        <taxon>Fabales</taxon>
        <taxon>Fabaceae</taxon>
        <taxon>Papilionoideae</taxon>
        <taxon>50 kb inversion clade</taxon>
        <taxon>NPAAA clade</taxon>
        <taxon>Hologalegina</taxon>
        <taxon>IRL clade</taxon>
        <taxon>Trifolieae</taxon>
        <taxon>Trifolium</taxon>
    </lineage>
</organism>
<feature type="non-terminal residue" evidence="2">
    <location>
        <position position="74"/>
    </location>
</feature>
<accession>A0A2K3KQ72</accession>
<dbReference type="AlphaFoldDB" id="A0A2K3KQ72"/>
<sequence length="74" mass="7777">GVAPPPPKKQRIESTTQAAKDASKGKGVASSSSQPPSQDADTGASLTWSSFDPFEFIERGVTMVGDMTRFTNTS</sequence>
<feature type="compositionally biased region" description="Low complexity" evidence="1">
    <location>
        <begin position="25"/>
        <end position="41"/>
    </location>
</feature>
<evidence type="ECO:0000313" key="2">
    <source>
        <dbReference type="EMBL" id="PNX68403.1"/>
    </source>
</evidence>
<gene>
    <name evidence="2" type="ORF">L195_g063962</name>
</gene>
<evidence type="ECO:0000313" key="3">
    <source>
        <dbReference type="Proteomes" id="UP000236291"/>
    </source>
</evidence>
<dbReference type="Proteomes" id="UP000236291">
    <property type="component" value="Unassembled WGS sequence"/>
</dbReference>
<protein>
    <submittedName>
        <fullName evidence="2">Uncharacterized protein</fullName>
    </submittedName>
</protein>